<comment type="caution">
    <text evidence="16">The sequence shown here is derived from an EMBL/GenBank/DDBJ whole genome shotgun (WGS) entry which is preliminary data.</text>
</comment>
<dbReference type="EMBL" id="NPDZ01000003">
    <property type="protein sequence ID" value="PJZ73886.1"/>
    <property type="molecule type" value="Genomic_DNA"/>
</dbReference>
<comment type="function">
    <text evidence="1">Thiol-specific peroxidase that catalyzes the reduction of hydrogen peroxide and organic hydroperoxides to water and alcohols, respectively. Plays a role in cell protection against oxidative stress by detoxifying peroxides and as sensor of hydrogen peroxide-mediated signaling events.</text>
</comment>
<feature type="active site" description="Cysteine sulfenic acid (-SOH) intermediate; for peroxidase activity" evidence="13">
    <location>
        <position position="47"/>
    </location>
</feature>
<comment type="subunit">
    <text evidence="2">Monomer.</text>
</comment>
<dbReference type="PANTHER" id="PTHR42801:SF4">
    <property type="entry name" value="AHPC_TSA FAMILY PROTEIN"/>
    <property type="match status" value="1"/>
</dbReference>
<dbReference type="InterPro" id="IPR024706">
    <property type="entry name" value="Peroxiredoxin_AhpC-typ"/>
</dbReference>
<evidence type="ECO:0000256" key="6">
    <source>
        <dbReference type="ARBA" id="ARBA00023002"/>
    </source>
</evidence>
<dbReference type="AlphaFoldDB" id="A0A2M9ZP84"/>
<dbReference type="Proteomes" id="UP000231962">
    <property type="component" value="Unassembled WGS sequence"/>
</dbReference>
<keyword evidence="4" id="KW-0575">Peroxidase</keyword>
<dbReference type="InterPro" id="IPR013766">
    <property type="entry name" value="Thioredoxin_domain"/>
</dbReference>
<dbReference type="PROSITE" id="PS51352">
    <property type="entry name" value="THIOREDOXIN_2"/>
    <property type="match status" value="1"/>
</dbReference>
<evidence type="ECO:0000256" key="13">
    <source>
        <dbReference type="PIRSR" id="PIRSR000239-1"/>
    </source>
</evidence>
<evidence type="ECO:0000256" key="12">
    <source>
        <dbReference type="ARBA" id="ARBA00049091"/>
    </source>
</evidence>
<dbReference type="RefSeq" id="WP_100712682.1">
    <property type="nucleotide sequence ID" value="NZ_NPDY01000002.1"/>
</dbReference>
<keyword evidence="6" id="KW-0560">Oxidoreductase</keyword>
<evidence type="ECO:0000256" key="9">
    <source>
        <dbReference type="ARBA" id="ARBA00032824"/>
    </source>
</evidence>
<dbReference type="OrthoDB" id="9812811at2"/>
<dbReference type="Pfam" id="PF00578">
    <property type="entry name" value="AhpC-TSA"/>
    <property type="match status" value="1"/>
</dbReference>
<reference evidence="17 18" key="1">
    <citation type="submission" date="2017-07" db="EMBL/GenBank/DDBJ databases">
        <title>Leptospira spp. isolated from tropical soils.</title>
        <authorList>
            <person name="Thibeaux R."/>
            <person name="Iraola G."/>
            <person name="Ferres I."/>
            <person name="Bierque E."/>
            <person name="Girault D."/>
            <person name="Soupe-Gilbert M.-E."/>
            <person name="Picardeau M."/>
            <person name="Goarant C."/>
        </authorList>
    </citation>
    <scope>NUCLEOTIDE SEQUENCE [LARGE SCALE GENOMIC DNA]</scope>
    <source>
        <strain evidence="16 18">FH1-B-B1</strain>
        <strain evidence="15 17">FH1-B-C1</strain>
    </source>
</reference>
<dbReference type="Gene3D" id="3.40.30.10">
    <property type="entry name" value="Glutaredoxin"/>
    <property type="match status" value="1"/>
</dbReference>
<evidence type="ECO:0000256" key="2">
    <source>
        <dbReference type="ARBA" id="ARBA00011245"/>
    </source>
</evidence>
<evidence type="ECO:0000256" key="8">
    <source>
        <dbReference type="ARBA" id="ARBA00023284"/>
    </source>
</evidence>
<accession>A0A2M9ZP84</accession>
<keyword evidence="8" id="KW-0676">Redox-active center</keyword>
<dbReference type="InterPro" id="IPR036249">
    <property type="entry name" value="Thioredoxin-like_sf"/>
</dbReference>
<dbReference type="PANTHER" id="PTHR42801">
    <property type="entry name" value="THIOREDOXIN-DEPENDENT PEROXIDE REDUCTASE"/>
    <property type="match status" value="1"/>
</dbReference>
<comment type="similarity">
    <text evidence="10">Belongs to the peroxiredoxin family. BCP/PrxQ subfamily.</text>
</comment>
<dbReference type="FunFam" id="3.40.30.10:FF:000007">
    <property type="entry name" value="Thioredoxin-dependent thiol peroxidase"/>
    <property type="match status" value="1"/>
</dbReference>
<evidence type="ECO:0000256" key="7">
    <source>
        <dbReference type="ARBA" id="ARBA00023157"/>
    </source>
</evidence>
<dbReference type="GO" id="GO:0045454">
    <property type="term" value="P:cell redox homeostasis"/>
    <property type="evidence" value="ECO:0007669"/>
    <property type="project" value="TreeGrafter"/>
</dbReference>
<dbReference type="GO" id="GO:0008379">
    <property type="term" value="F:thioredoxin peroxidase activity"/>
    <property type="evidence" value="ECO:0007669"/>
    <property type="project" value="TreeGrafter"/>
</dbReference>
<evidence type="ECO:0000313" key="16">
    <source>
        <dbReference type="EMBL" id="PJZ73886.1"/>
    </source>
</evidence>
<organism evidence="16 18">
    <name type="scientific">Leptospira perolatii</name>
    <dbReference type="NCBI Taxonomy" id="2023191"/>
    <lineage>
        <taxon>Bacteria</taxon>
        <taxon>Pseudomonadati</taxon>
        <taxon>Spirochaetota</taxon>
        <taxon>Spirochaetia</taxon>
        <taxon>Leptospirales</taxon>
        <taxon>Leptospiraceae</taxon>
        <taxon>Leptospira</taxon>
    </lineage>
</organism>
<evidence type="ECO:0000313" key="18">
    <source>
        <dbReference type="Proteomes" id="UP000231990"/>
    </source>
</evidence>
<evidence type="ECO:0000256" key="3">
    <source>
        <dbReference type="ARBA" id="ARBA00013017"/>
    </source>
</evidence>
<dbReference type="GO" id="GO:0034599">
    <property type="term" value="P:cellular response to oxidative stress"/>
    <property type="evidence" value="ECO:0007669"/>
    <property type="project" value="TreeGrafter"/>
</dbReference>
<dbReference type="SUPFAM" id="SSF52833">
    <property type="entry name" value="Thioredoxin-like"/>
    <property type="match status" value="1"/>
</dbReference>
<gene>
    <name evidence="15" type="ORF">CH360_03865</name>
    <name evidence="16" type="ORF">CH373_07005</name>
</gene>
<evidence type="ECO:0000256" key="10">
    <source>
        <dbReference type="ARBA" id="ARBA00038489"/>
    </source>
</evidence>
<dbReference type="InterPro" id="IPR050924">
    <property type="entry name" value="Peroxiredoxin_BCP/PrxQ"/>
</dbReference>
<dbReference type="Proteomes" id="UP000231990">
    <property type="component" value="Unassembled WGS sequence"/>
</dbReference>
<dbReference type="PIRSF" id="PIRSF000239">
    <property type="entry name" value="AHPC"/>
    <property type="match status" value="1"/>
</dbReference>
<keyword evidence="7" id="KW-1015">Disulfide bond</keyword>
<dbReference type="CDD" id="cd03017">
    <property type="entry name" value="PRX_BCP"/>
    <property type="match status" value="1"/>
</dbReference>
<evidence type="ECO:0000256" key="4">
    <source>
        <dbReference type="ARBA" id="ARBA00022559"/>
    </source>
</evidence>
<evidence type="ECO:0000313" key="15">
    <source>
        <dbReference type="EMBL" id="PJZ70675.1"/>
    </source>
</evidence>
<keyword evidence="5" id="KW-0049">Antioxidant</keyword>
<dbReference type="EMBL" id="NPDY01000002">
    <property type="protein sequence ID" value="PJZ70675.1"/>
    <property type="molecule type" value="Genomic_DNA"/>
</dbReference>
<name>A0A2M9ZP84_9LEPT</name>
<dbReference type="EC" id="1.11.1.24" evidence="3"/>
<evidence type="ECO:0000256" key="11">
    <source>
        <dbReference type="ARBA" id="ARBA00042639"/>
    </source>
</evidence>
<evidence type="ECO:0000259" key="14">
    <source>
        <dbReference type="PROSITE" id="PS51352"/>
    </source>
</evidence>
<dbReference type="InterPro" id="IPR000866">
    <property type="entry name" value="AhpC/TSA"/>
</dbReference>
<evidence type="ECO:0000313" key="17">
    <source>
        <dbReference type="Proteomes" id="UP000231962"/>
    </source>
</evidence>
<proteinExistence type="inferred from homology"/>
<keyword evidence="17" id="KW-1185">Reference proteome</keyword>
<dbReference type="GO" id="GO:0005737">
    <property type="term" value="C:cytoplasm"/>
    <property type="evidence" value="ECO:0007669"/>
    <property type="project" value="TreeGrafter"/>
</dbReference>
<sequence>MSDNWEGKRLPEVNLESSEGKMVHLPKDGEGSWTLLYFYPKDDTPGCTKQACSYRDNLGEFEKAGAKVFGISSDSLGSHSNFISKYNLSFPLLSDPEHKLSGTLGVYGDQEWQGRVFKGLSRDTFLVGPDGVIQKVWRKVDPTKTVSETLDAILKAVKA</sequence>
<feature type="domain" description="Thioredoxin" evidence="14">
    <location>
        <begin position="4"/>
        <end position="159"/>
    </location>
</feature>
<comment type="catalytic activity">
    <reaction evidence="12">
        <text>a hydroperoxide + [thioredoxin]-dithiol = an alcohol + [thioredoxin]-disulfide + H2O</text>
        <dbReference type="Rhea" id="RHEA:62620"/>
        <dbReference type="Rhea" id="RHEA-COMP:10698"/>
        <dbReference type="Rhea" id="RHEA-COMP:10700"/>
        <dbReference type="ChEBI" id="CHEBI:15377"/>
        <dbReference type="ChEBI" id="CHEBI:29950"/>
        <dbReference type="ChEBI" id="CHEBI:30879"/>
        <dbReference type="ChEBI" id="CHEBI:35924"/>
        <dbReference type="ChEBI" id="CHEBI:50058"/>
        <dbReference type="EC" id="1.11.1.24"/>
    </reaction>
</comment>
<evidence type="ECO:0000256" key="5">
    <source>
        <dbReference type="ARBA" id="ARBA00022862"/>
    </source>
</evidence>
<evidence type="ECO:0000256" key="1">
    <source>
        <dbReference type="ARBA" id="ARBA00003330"/>
    </source>
</evidence>
<protein>
    <recommendedName>
        <fullName evidence="3">thioredoxin-dependent peroxiredoxin</fullName>
        <ecNumber evidence="3">1.11.1.24</ecNumber>
    </recommendedName>
    <alternativeName>
        <fullName evidence="9">Thioredoxin peroxidase</fullName>
    </alternativeName>
    <alternativeName>
        <fullName evidence="11">Thioredoxin-dependent peroxiredoxin Bcp</fullName>
    </alternativeName>
</protein>